<feature type="region of interest" description="Disordered" evidence="1">
    <location>
        <begin position="88"/>
        <end position="112"/>
    </location>
</feature>
<reference evidence="2" key="1">
    <citation type="journal article" date="2019" name="Sci. Rep.">
        <title>Draft genome of Tanacetum cinerariifolium, the natural source of mosquito coil.</title>
        <authorList>
            <person name="Yamashiro T."/>
            <person name="Shiraishi A."/>
            <person name="Satake H."/>
            <person name="Nakayama K."/>
        </authorList>
    </citation>
    <scope>NUCLEOTIDE SEQUENCE</scope>
</reference>
<dbReference type="AlphaFoldDB" id="A0A699QG39"/>
<accession>A0A699QG39</accession>
<feature type="compositionally biased region" description="Basic and acidic residues" evidence="1">
    <location>
        <begin position="93"/>
        <end position="112"/>
    </location>
</feature>
<proteinExistence type="predicted"/>
<dbReference type="EMBL" id="BKCJ011012688">
    <property type="protein sequence ID" value="GFC66807.1"/>
    <property type="molecule type" value="Genomic_DNA"/>
</dbReference>
<feature type="region of interest" description="Disordered" evidence="1">
    <location>
        <begin position="19"/>
        <end position="69"/>
    </location>
</feature>
<evidence type="ECO:0000256" key="1">
    <source>
        <dbReference type="SAM" id="MobiDB-lite"/>
    </source>
</evidence>
<feature type="non-terminal residue" evidence="2">
    <location>
        <position position="112"/>
    </location>
</feature>
<sequence length="112" mass="12825">MARNKELYIISSHTKNTFANMRRIGAGFSGKPQKPRRKQRKKAETSHDESEDEDHVPTPFSDPLPSGEDSFILNELMERMIDQNAKIALDDETQGRTNDDEMFRVDDLAGEE</sequence>
<organism evidence="2">
    <name type="scientific">Tanacetum cinerariifolium</name>
    <name type="common">Dalmatian daisy</name>
    <name type="synonym">Chrysanthemum cinerariifolium</name>
    <dbReference type="NCBI Taxonomy" id="118510"/>
    <lineage>
        <taxon>Eukaryota</taxon>
        <taxon>Viridiplantae</taxon>
        <taxon>Streptophyta</taxon>
        <taxon>Embryophyta</taxon>
        <taxon>Tracheophyta</taxon>
        <taxon>Spermatophyta</taxon>
        <taxon>Magnoliopsida</taxon>
        <taxon>eudicotyledons</taxon>
        <taxon>Gunneridae</taxon>
        <taxon>Pentapetalae</taxon>
        <taxon>asterids</taxon>
        <taxon>campanulids</taxon>
        <taxon>Asterales</taxon>
        <taxon>Asteraceae</taxon>
        <taxon>Asteroideae</taxon>
        <taxon>Anthemideae</taxon>
        <taxon>Anthemidinae</taxon>
        <taxon>Tanacetum</taxon>
    </lineage>
</organism>
<evidence type="ECO:0000313" key="2">
    <source>
        <dbReference type="EMBL" id="GFC66807.1"/>
    </source>
</evidence>
<gene>
    <name evidence="2" type="ORF">Tci_838777</name>
</gene>
<name>A0A699QG39_TANCI</name>
<comment type="caution">
    <text evidence="2">The sequence shown here is derived from an EMBL/GenBank/DDBJ whole genome shotgun (WGS) entry which is preliminary data.</text>
</comment>
<protein>
    <submittedName>
        <fullName evidence="2">Uncharacterized protein</fullName>
    </submittedName>
</protein>